<dbReference type="InterPro" id="IPR002347">
    <property type="entry name" value="SDR_fam"/>
</dbReference>
<dbReference type="SUPFAM" id="SSF51735">
    <property type="entry name" value="NAD(P)-binding Rossmann-fold domains"/>
    <property type="match status" value="1"/>
</dbReference>
<dbReference type="Pfam" id="PF00106">
    <property type="entry name" value="adh_short"/>
    <property type="match status" value="1"/>
</dbReference>
<proteinExistence type="predicted"/>
<gene>
    <name evidence="1" type="primary">CBR4_1</name>
    <name evidence="1" type="ORF">Hypma_011198</name>
</gene>
<reference evidence="1" key="1">
    <citation type="submission" date="2018-04" db="EMBL/GenBank/DDBJ databases">
        <title>Whole genome sequencing of Hypsizygus marmoreus.</title>
        <authorList>
            <person name="Choi I.-G."/>
            <person name="Min B."/>
            <person name="Kim J.-G."/>
            <person name="Kim S."/>
            <person name="Oh Y.-L."/>
            <person name="Kong W.-S."/>
            <person name="Park H."/>
            <person name="Jeong J."/>
            <person name="Song E.-S."/>
        </authorList>
    </citation>
    <scope>NUCLEOTIDE SEQUENCE [LARGE SCALE GENOMIC DNA]</scope>
    <source>
        <strain evidence="1">51987-8</strain>
    </source>
</reference>
<dbReference type="InParanoid" id="A0A369JKG5"/>
<dbReference type="EMBL" id="LUEZ02000054">
    <property type="protein sequence ID" value="RDB21710.1"/>
    <property type="molecule type" value="Genomic_DNA"/>
</dbReference>
<organism evidence="1 2">
    <name type="scientific">Hypsizygus marmoreus</name>
    <name type="common">White beech mushroom</name>
    <name type="synonym">Agaricus marmoreus</name>
    <dbReference type="NCBI Taxonomy" id="39966"/>
    <lineage>
        <taxon>Eukaryota</taxon>
        <taxon>Fungi</taxon>
        <taxon>Dikarya</taxon>
        <taxon>Basidiomycota</taxon>
        <taxon>Agaricomycotina</taxon>
        <taxon>Agaricomycetes</taxon>
        <taxon>Agaricomycetidae</taxon>
        <taxon>Agaricales</taxon>
        <taxon>Tricholomatineae</taxon>
        <taxon>Lyophyllaceae</taxon>
        <taxon>Hypsizygus</taxon>
    </lineage>
</organism>
<comment type="caution">
    <text evidence="1">The sequence shown here is derived from an EMBL/GenBank/DDBJ whole genome shotgun (WGS) entry which is preliminary data.</text>
</comment>
<dbReference type="PANTHER" id="PTHR43431:SF7">
    <property type="entry name" value="OXIDOREDUCTASE, SHORT CHAIN DEHYDROGENASE_REDUCTASE FAMILY (AFU_ORTHOLOGUE AFUA_5G14000)"/>
    <property type="match status" value="1"/>
</dbReference>
<name>A0A369JKG5_HYPMA</name>
<keyword evidence="2" id="KW-1185">Reference proteome</keyword>
<dbReference type="Gene3D" id="3.40.50.720">
    <property type="entry name" value="NAD(P)-binding Rossmann-like Domain"/>
    <property type="match status" value="1"/>
</dbReference>
<dbReference type="PRINTS" id="PR00081">
    <property type="entry name" value="GDHRDH"/>
</dbReference>
<dbReference type="InterPro" id="IPR036291">
    <property type="entry name" value="NAD(P)-bd_dom_sf"/>
</dbReference>
<dbReference type="Proteomes" id="UP000076154">
    <property type="component" value="Unassembled WGS sequence"/>
</dbReference>
<dbReference type="AlphaFoldDB" id="A0A369JKG5"/>
<sequence>MSAAARRVVVVAGLGKGSGTGASTARVFAKAGYSVALIARGADTVNSLAQELNSAGGDAAPFSVESYSTQDISSVWRSIRAKYSAPNYIIAAAIFNIAQGFWKPFLDLTPEEVQQSLQINVEAAFAFSREAILTFKENEIYEPTGKRGALIYTGATASLRGNTTTSAFAAGKFGLRALSQSLNKEFGKDNIHVAHAIIDGGILTERYIQYRPELAKDPDARLSPDSIANAYLYLVNQDRSAWTWELDLRPAHEKW</sequence>
<dbReference type="PANTHER" id="PTHR43431">
    <property type="entry name" value="OXIDOREDUCTASE, SHORT CHAIN DEHYDROGENASE/REDUCTASE FAMILY (AFU_ORTHOLOGUE AFUA_5G14000)"/>
    <property type="match status" value="1"/>
</dbReference>
<dbReference type="OrthoDB" id="5399006at2759"/>
<dbReference type="STRING" id="39966.A0A369JKG5"/>
<evidence type="ECO:0000313" key="1">
    <source>
        <dbReference type="EMBL" id="RDB21710.1"/>
    </source>
</evidence>
<accession>A0A369JKG5</accession>
<protein>
    <submittedName>
        <fullName evidence="1">Carbonyl reductase family member 4</fullName>
    </submittedName>
</protein>
<evidence type="ECO:0000313" key="2">
    <source>
        <dbReference type="Proteomes" id="UP000076154"/>
    </source>
</evidence>